<dbReference type="RefSeq" id="XP_018705680.1">
    <property type="nucleotide sequence ID" value="XM_018846791.1"/>
</dbReference>
<gene>
    <name evidence="2" type="ORF">ISF_03185</name>
</gene>
<dbReference type="AlphaFoldDB" id="A0A168AIX2"/>
<reference evidence="2 3" key="1">
    <citation type="journal article" date="2016" name="Genome Biol. Evol.">
        <title>Divergent and convergent evolution of fungal pathogenicity.</title>
        <authorList>
            <person name="Shang Y."/>
            <person name="Xiao G."/>
            <person name="Zheng P."/>
            <person name="Cen K."/>
            <person name="Zhan S."/>
            <person name="Wang C."/>
        </authorList>
    </citation>
    <scope>NUCLEOTIDE SEQUENCE [LARGE SCALE GENOMIC DNA]</scope>
    <source>
        <strain evidence="2 3">ARSEF 2679</strain>
    </source>
</reference>
<feature type="compositionally biased region" description="Pro residues" evidence="1">
    <location>
        <begin position="58"/>
        <end position="69"/>
    </location>
</feature>
<keyword evidence="3" id="KW-1185">Reference proteome</keyword>
<dbReference type="OrthoDB" id="3492129at2759"/>
<protein>
    <submittedName>
        <fullName evidence="2">Uncharacterized protein</fullName>
    </submittedName>
</protein>
<name>A0A168AIX2_CORFA</name>
<sequence length="312" mass="33850">MAAPTTPRRSDVDKKPHSYRHPSPSPDSSGDDLGTDSATSEGPSPASLPGRRDTRAPRFPPSGVKPPPLKTDNESLRALVRKRNSAGNEAQSPASEGELPLTLPQLREILWASGRRYLGSRELDHINVAAVSFPRSWTAAVPSCDGNMLIRIMVHPKGGSKPFTMTRKFERSVLSEMVPEPLQSPSTPNFDRKKLLSAVAGMKKTQASSRPRRGVKAAAAAAATQRKSIPDGVPMNFYYALCRVPVLAAIILSGKVSFGDTIVVPMPYPEAWAETVAWVYTGEEKLLADKVAQNARFLGGQVTKDEERKKEA</sequence>
<evidence type="ECO:0000256" key="1">
    <source>
        <dbReference type="SAM" id="MobiDB-lite"/>
    </source>
</evidence>
<comment type="caution">
    <text evidence="2">The sequence shown here is derived from an EMBL/GenBank/DDBJ whole genome shotgun (WGS) entry which is preliminary data.</text>
</comment>
<feature type="region of interest" description="Disordered" evidence="1">
    <location>
        <begin position="1"/>
        <end position="75"/>
    </location>
</feature>
<dbReference type="Proteomes" id="UP000076744">
    <property type="component" value="Unassembled WGS sequence"/>
</dbReference>
<evidence type="ECO:0000313" key="3">
    <source>
        <dbReference type="Proteomes" id="UP000076744"/>
    </source>
</evidence>
<proteinExistence type="predicted"/>
<organism evidence="2 3">
    <name type="scientific">Cordyceps fumosorosea (strain ARSEF 2679)</name>
    <name type="common">Isaria fumosorosea</name>
    <dbReference type="NCBI Taxonomy" id="1081104"/>
    <lineage>
        <taxon>Eukaryota</taxon>
        <taxon>Fungi</taxon>
        <taxon>Dikarya</taxon>
        <taxon>Ascomycota</taxon>
        <taxon>Pezizomycotina</taxon>
        <taxon>Sordariomycetes</taxon>
        <taxon>Hypocreomycetidae</taxon>
        <taxon>Hypocreales</taxon>
        <taxon>Cordycipitaceae</taxon>
        <taxon>Cordyceps</taxon>
    </lineage>
</organism>
<accession>A0A168AIX2</accession>
<evidence type="ECO:0000313" key="2">
    <source>
        <dbReference type="EMBL" id="OAA68810.1"/>
    </source>
</evidence>
<dbReference type="EMBL" id="AZHB01000006">
    <property type="protein sequence ID" value="OAA68810.1"/>
    <property type="molecule type" value="Genomic_DNA"/>
</dbReference>
<dbReference type="GeneID" id="30019477"/>